<reference evidence="1 2" key="1">
    <citation type="journal article" date="2010" name="Nature">
        <title>Comparative genomics reveals mobile pathogenicity chromosomes in Fusarium.</title>
        <authorList>
            <person name="Ma L.J."/>
            <person name="van der Does H.C."/>
            <person name="Borkovich K.A."/>
            <person name="Coleman J.J."/>
            <person name="Daboussi M.J."/>
            <person name="Di Pietro A."/>
            <person name="Dufresne M."/>
            <person name="Freitag M."/>
            <person name="Grabherr M."/>
            <person name="Henrissat B."/>
            <person name="Houterman P.M."/>
            <person name="Kang S."/>
            <person name="Shim W.B."/>
            <person name="Woloshuk C."/>
            <person name="Xie X."/>
            <person name="Xu J.R."/>
            <person name="Antoniw J."/>
            <person name="Baker S.E."/>
            <person name="Bluhm B.H."/>
            <person name="Breakspear A."/>
            <person name="Brown D.W."/>
            <person name="Butchko R.A."/>
            <person name="Chapman S."/>
            <person name="Coulson R."/>
            <person name="Coutinho P.M."/>
            <person name="Danchin E.G."/>
            <person name="Diener A."/>
            <person name="Gale L.R."/>
            <person name="Gardiner D.M."/>
            <person name="Goff S."/>
            <person name="Hammond-Kosack K.E."/>
            <person name="Hilburn K."/>
            <person name="Hua-Van A."/>
            <person name="Jonkers W."/>
            <person name="Kazan K."/>
            <person name="Kodira C.D."/>
            <person name="Koehrsen M."/>
            <person name="Kumar L."/>
            <person name="Lee Y.H."/>
            <person name="Li L."/>
            <person name="Manners J.M."/>
            <person name="Miranda-Saavedra D."/>
            <person name="Mukherjee M."/>
            <person name="Park G."/>
            <person name="Park J."/>
            <person name="Park S.Y."/>
            <person name="Proctor R.H."/>
            <person name="Regev A."/>
            <person name="Ruiz-Roldan M.C."/>
            <person name="Sain D."/>
            <person name="Sakthikumar S."/>
            <person name="Sykes S."/>
            <person name="Schwartz D.C."/>
            <person name="Turgeon B.G."/>
            <person name="Wapinski I."/>
            <person name="Yoder O."/>
            <person name="Young S."/>
            <person name="Zeng Q."/>
            <person name="Zhou S."/>
            <person name="Galagan J."/>
            <person name="Cuomo C.A."/>
            <person name="Kistler H.C."/>
            <person name="Rep M."/>
        </authorList>
    </citation>
    <scope>NUCLEOTIDE SEQUENCE [LARGE SCALE GENOMIC DNA]</scope>
    <source>
        <strain evidence="2">4287 / CBS 123668 / FGSC 9935 / NRRL 34936</strain>
    </source>
</reference>
<organism evidence="1 2">
    <name type="scientific">Fusarium oxysporum f. sp. lycopersici (strain 4287 / CBS 123668 / FGSC 9935 / NRRL 34936)</name>
    <name type="common">Fusarium vascular wilt of tomato</name>
    <dbReference type="NCBI Taxonomy" id="426428"/>
    <lineage>
        <taxon>Eukaryota</taxon>
        <taxon>Fungi</taxon>
        <taxon>Dikarya</taxon>
        <taxon>Ascomycota</taxon>
        <taxon>Pezizomycotina</taxon>
        <taxon>Sordariomycetes</taxon>
        <taxon>Hypocreomycetidae</taxon>
        <taxon>Hypocreales</taxon>
        <taxon>Nectriaceae</taxon>
        <taxon>Fusarium</taxon>
        <taxon>Fusarium oxysporum species complex</taxon>
    </lineage>
</organism>
<proteinExistence type="predicted"/>
<dbReference type="EMBL" id="DS231731">
    <property type="protein sequence ID" value="KNB19279.1"/>
    <property type="molecule type" value="Genomic_DNA"/>
</dbReference>
<gene>
    <name evidence="1" type="ORF">FOXG_22507</name>
</gene>
<dbReference type="VEuPathDB" id="FungiDB:FOXG_22507"/>
<name>A0A0J9W7W3_FUSO4</name>
<dbReference type="KEGG" id="fox:FOXG_22507"/>
<protein>
    <submittedName>
        <fullName evidence="1">Uncharacterized protein</fullName>
    </submittedName>
</protein>
<dbReference type="GeneID" id="28963213"/>
<dbReference type="Proteomes" id="UP000009097">
    <property type="component" value="Chromosome 14"/>
</dbReference>
<evidence type="ECO:0000313" key="2">
    <source>
        <dbReference type="Proteomes" id="UP000009097"/>
    </source>
</evidence>
<dbReference type="AlphaFoldDB" id="A0A0J9W7W3"/>
<sequence length="32" mass="3196">MTTNSALGGAGSICSFSHGERLPFLSVTVAAL</sequence>
<evidence type="ECO:0000313" key="1">
    <source>
        <dbReference type="EMBL" id="KNB19279.1"/>
    </source>
</evidence>
<accession>A0A0J9W7W3</accession>
<dbReference type="RefSeq" id="XP_018257324.1">
    <property type="nucleotide sequence ID" value="XM_018402916.1"/>
</dbReference>